<keyword evidence="1" id="KW-0812">Transmembrane</keyword>
<dbReference type="RefSeq" id="WP_284208771.1">
    <property type="nucleotide sequence ID" value="NZ_BSSU01000014.1"/>
</dbReference>
<protein>
    <submittedName>
        <fullName evidence="2">MSHA biogenesis protein MshO</fullName>
    </submittedName>
</protein>
<proteinExistence type="predicted"/>
<dbReference type="EMBL" id="BSSU01000014">
    <property type="protein sequence ID" value="GLX83350.1"/>
    <property type="molecule type" value="Genomic_DNA"/>
</dbReference>
<dbReference type="Pfam" id="PF07963">
    <property type="entry name" value="N_methyl"/>
    <property type="match status" value="1"/>
</dbReference>
<evidence type="ECO:0000256" key="1">
    <source>
        <dbReference type="SAM" id="Phobius"/>
    </source>
</evidence>
<dbReference type="NCBIfam" id="TIGR02532">
    <property type="entry name" value="IV_pilin_GFxxxE"/>
    <property type="match status" value="1"/>
</dbReference>
<comment type="caution">
    <text evidence="2">The sequence shown here is derived from an EMBL/GenBank/DDBJ whole genome shotgun (WGS) entry which is preliminary data.</text>
</comment>
<keyword evidence="1" id="KW-0472">Membrane</keyword>
<dbReference type="Proteomes" id="UP001157133">
    <property type="component" value="Unassembled WGS sequence"/>
</dbReference>
<evidence type="ECO:0000313" key="3">
    <source>
        <dbReference type="Proteomes" id="UP001157133"/>
    </source>
</evidence>
<organism evidence="2 3">
    <name type="scientific">Thalassotalea eurytherma</name>
    <dbReference type="NCBI Taxonomy" id="1144278"/>
    <lineage>
        <taxon>Bacteria</taxon>
        <taxon>Pseudomonadati</taxon>
        <taxon>Pseudomonadota</taxon>
        <taxon>Gammaproteobacteria</taxon>
        <taxon>Alteromonadales</taxon>
        <taxon>Colwelliaceae</taxon>
        <taxon>Thalassotalea</taxon>
    </lineage>
</organism>
<feature type="transmembrane region" description="Helical" evidence="1">
    <location>
        <begin position="7"/>
        <end position="31"/>
    </location>
</feature>
<dbReference type="InterPro" id="IPR012902">
    <property type="entry name" value="N_methyl_site"/>
</dbReference>
<name>A0ABQ6H9A2_9GAMM</name>
<evidence type="ECO:0000313" key="2">
    <source>
        <dbReference type="EMBL" id="GLX83350.1"/>
    </source>
</evidence>
<sequence length="268" mass="29109">MKLLAKGFTLIELVTVLVLLGVLSVGISGFIGVTTQIYVDVTTRDELISSARFSIERLNRELRGALPNSIRTLSSGNSQCVEFTPAKLSAVYTQLAVAPDPASDQINIVRFFDTSLYSDSLAVIVYPLTPDDVYNSSARRASIDNLNQVAGNEWVLTLSASKQFPQHSPTSRVYFIESPVAYCVTTDSAGLNGSLTRHQGYSSYSANLPSPFSEGVLMAASLNTAGSTPFRFADSTRQRNAIVLVNFTFAENFESISFNNEIQVPNVP</sequence>
<reference evidence="2 3" key="1">
    <citation type="submission" date="2023-03" db="EMBL/GenBank/DDBJ databases">
        <title>Draft genome sequence of Thalassotalea eurytherma JCM 18482T.</title>
        <authorList>
            <person name="Sawabe T."/>
        </authorList>
    </citation>
    <scope>NUCLEOTIDE SEQUENCE [LARGE SCALE GENOMIC DNA]</scope>
    <source>
        <strain evidence="2 3">JCM 18482</strain>
    </source>
</reference>
<accession>A0ABQ6H9A2</accession>
<keyword evidence="3" id="KW-1185">Reference proteome</keyword>
<gene>
    <name evidence="2" type="primary">mshO</name>
    <name evidence="2" type="ORF">theurythT_28020</name>
</gene>
<keyword evidence="1" id="KW-1133">Transmembrane helix</keyword>
<dbReference type="PROSITE" id="PS00409">
    <property type="entry name" value="PROKAR_NTER_METHYL"/>
    <property type="match status" value="1"/>
</dbReference>